<keyword evidence="5" id="KW-0560">Oxidoreductase</keyword>
<dbReference type="InterPro" id="IPR016166">
    <property type="entry name" value="FAD-bd_PCMH"/>
</dbReference>
<dbReference type="Proteomes" id="UP000467124">
    <property type="component" value="Unassembled WGS sequence"/>
</dbReference>
<feature type="domain" description="FAD-binding PCMH-type" evidence="6">
    <location>
        <begin position="79"/>
        <end position="256"/>
    </location>
</feature>
<comment type="cofactor">
    <cofactor evidence="1">
        <name>FAD</name>
        <dbReference type="ChEBI" id="CHEBI:57692"/>
    </cofactor>
</comment>
<dbReference type="GO" id="GO:0016491">
    <property type="term" value="F:oxidoreductase activity"/>
    <property type="evidence" value="ECO:0007669"/>
    <property type="project" value="UniProtKB-KW"/>
</dbReference>
<dbReference type="PANTHER" id="PTHR42973:SF39">
    <property type="entry name" value="FAD-BINDING PCMH-TYPE DOMAIN-CONTAINING PROTEIN"/>
    <property type="match status" value="1"/>
</dbReference>
<dbReference type="AlphaFoldDB" id="A0A7K2J021"/>
<dbReference type="Gene3D" id="3.30.465.10">
    <property type="match status" value="1"/>
</dbReference>
<name>A0A7K2J021_9ACTN</name>
<accession>A0A7K2J021</accession>
<dbReference type="PANTHER" id="PTHR42973">
    <property type="entry name" value="BINDING OXIDOREDUCTASE, PUTATIVE (AFU_ORTHOLOGUE AFUA_1G17690)-RELATED"/>
    <property type="match status" value="1"/>
</dbReference>
<dbReference type="GO" id="GO:0071949">
    <property type="term" value="F:FAD binding"/>
    <property type="evidence" value="ECO:0007669"/>
    <property type="project" value="InterPro"/>
</dbReference>
<dbReference type="InterPro" id="IPR050416">
    <property type="entry name" value="FAD-linked_Oxidoreductase"/>
</dbReference>
<dbReference type="EMBL" id="WWHY01000001">
    <property type="protein sequence ID" value="MYR35569.1"/>
    <property type="molecule type" value="Genomic_DNA"/>
</dbReference>
<dbReference type="InterPro" id="IPR006094">
    <property type="entry name" value="Oxid_FAD_bind_N"/>
</dbReference>
<proteinExistence type="inferred from homology"/>
<dbReference type="SUPFAM" id="SSF56176">
    <property type="entry name" value="FAD-binding/transporter-associated domain-like"/>
    <property type="match status" value="1"/>
</dbReference>
<dbReference type="RefSeq" id="WP_161112176.1">
    <property type="nucleotide sequence ID" value="NZ_WWHY01000001.1"/>
</dbReference>
<sequence length="526" mass="59047">MADADDFPLTGNAFRSDWFERQQEAAARHRLIPQRDWEALAKDIKGGAELHLPGTAWYDANYRPQNHFYSYLRPAGIVRILDQAKIHDLTDPQGLVNTAVGRAVRWARDHKMRIAVRSGGHSYAGFSATTGLLIDFGGQQTVYEPTTDNKITFGTGMQGRWLYPALRDRYPNAYIPTGRCPTVAIGGLALGGGAGFLDRKWGLTCDQMLQSTMVTADGKVLVCDAQHEKDLFWAIRGAGQGNFGIHTSFQFQGQPLPTAGNGGIATFFKITWNIEDAFPLIDLVQNIVEEKDEEFDKIEGRLGISTYGLKKEEIEKNLNTNIIGIYHGGKNEFEDLFEPLIKGPVSPVKIEIVEGPLAEFLSESYAFQTIPTVKYTSKSGVVDRPFSPDAAQKIIDWVKRWPGSAHPTEGGGVALFTLGGAINRKAPDETAFFHRRGIFFFNIDASFAEEDPRQGAVLNWAQDFYLDMREHRYISEHCYQSFPDRSLADWEYAYYGTNYPRLQRIKAHYDPENFFQYAQSIRPATG</sequence>
<keyword evidence="4" id="KW-0274">FAD</keyword>
<comment type="similarity">
    <text evidence="2">Belongs to the oxygen-dependent FAD-linked oxidoreductase family.</text>
</comment>
<evidence type="ECO:0000256" key="1">
    <source>
        <dbReference type="ARBA" id="ARBA00001974"/>
    </source>
</evidence>
<organism evidence="7 8">
    <name type="scientific">Nocardiopsis alba</name>
    <dbReference type="NCBI Taxonomy" id="53437"/>
    <lineage>
        <taxon>Bacteria</taxon>
        <taxon>Bacillati</taxon>
        <taxon>Actinomycetota</taxon>
        <taxon>Actinomycetes</taxon>
        <taxon>Streptosporangiales</taxon>
        <taxon>Nocardiopsidaceae</taxon>
        <taxon>Nocardiopsis</taxon>
    </lineage>
</organism>
<reference evidence="7 8" key="1">
    <citation type="journal article" date="2019" name="Nat. Commun.">
        <title>The antimicrobial potential of Streptomyces from insect microbiomes.</title>
        <authorList>
            <person name="Chevrette M.G."/>
            <person name="Carlson C.M."/>
            <person name="Ortega H.E."/>
            <person name="Thomas C."/>
            <person name="Ananiev G.E."/>
            <person name="Barns K.J."/>
            <person name="Book A.J."/>
            <person name="Cagnazzo J."/>
            <person name="Carlos C."/>
            <person name="Flanigan W."/>
            <person name="Grubbs K.J."/>
            <person name="Horn H.A."/>
            <person name="Hoffmann F.M."/>
            <person name="Klassen J.L."/>
            <person name="Knack J.J."/>
            <person name="Lewin G.R."/>
            <person name="McDonald B.R."/>
            <person name="Muller L."/>
            <person name="Melo W.G.P."/>
            <person name="Pinto-Tomas A.A."/>
            <person name="Schmitz A."/>
            <person name="Wendt-Pienkowski E."/>
            <person name="Wildman S."/>
            <person name="Zhao M."/>
            <person name="Zhang F."/>
            <person name="Bugni T.S."/>
            <person name="Andes D.R."/>
            <person name="Pupo M.T."/>
            <person name="Currie C.R."/>
        </authorList>
    </citation>
    <scope>NUCLEOTIDE SEQUENCE [LARGE SCALE GENOMIC DNA]</scope>
    <source>
        <strain evidence="7 8">SID5840</strain>
    </source>
</reference>
<evidence type="ECO:0000259" key="6">
    <source>
        <dbReference type="PROSITE" id="PS51387"/>
    </source>
</evidence>
<evidence type="ECO:0000313" key="7">
    <source>
        <dbReference type="EMBL" id="MYR35569.1"/>
    </source>
</evidence>
<gene>
    <name evidence="7" type="ORF">GTW20_25730</name>
</gene>
<dbReference type="InterPro" id="IPR036318">
    <property type="entry name" value="FAD-bd_PCMH-like_sf"/>
</dbReference>
<dbReference type="Pfam" id="PF01565">
    <property type="entry name" value="FAD_binding_4"/>
    <property type="match status" value="1"/>
</dbReference>
<evidence type="ECO:0000256" key="4">
    <source>
        <dbReference type="ARBA" id="ARBA00022827"/>
    </source>
</evidence>
<comment type="caution">
    <text evidence="7">The sequence shown here is derived from an EMBL/GenBank/DDBJ whole genome shotgun (WGS) entry which is preliminary data.</text>
</comment>
<evidence type="ECO:0000256" key="2">
    <source>
        <dbReference type="ARBA" id="ARBA00005466"/>
    </source>
</evidence>
<keyword evidence="3" id="KW-0285">Flavoprotein</keyword>
<evidence type="ECO:0000256" key="5">
    <source>
        <dbReference type="ARBA" id="ARBA00023002"/>
    </source>
</evidence>
<evidence type="ECO:0000313" key="8">
    <source>
        <dbReference type="Proteomes" id="UP000467124"/>
    </source>
</evidence>
<dbReference type="Pfam" id="PF08031">
    <property type="entry name" value="BBE"/>
    <property type="match status" value="1"/>
</dbReference>
<evidence type="ECO:0000256" key="3">
    <source>
        <dbReference type="ARBA" id="ARBA00022630"/>
    </source>
</evidence>
<dbReference type="Gene3D" id="3.40.462.20">
    <property type="match status" value="1"/>
</dbReference>
<protein>
    <submittedName>
        <fullName evidence="7">FAD-binding protein</fullName>
    </submittedName>
</protein>
<dbReference type="InterPro" id="IPR012951">
    <property type="entry name" value="BBE"/>
</dbReference>
<dbReference type="InterPro" id="IPR016169">
    <property type="entry name" value="FAD-bd_PCMH_sub2"/>
</dbReference>
<dbReference type="PROSITE" id="PS51387">
    <property type="entry name" value="FAD_PCMH"/>
    <property type="match status" value="1"/>
</dbReference>